<dbReference type="InterPro" id="IPR036291">
    <property type="entry name" value="NAD(P)-bd_dom_sf"/>
</dbReference>
<dbReference type="InterPro" id="IPR013154">
    <property type="entry name" value="ADH-like_N"/>
</dbReference>
<dbReference type="InterPro" id="IPR011032">
    <property type="entry name" value="GroES-like_sf"/>
</dbReference>
<dbReference type="GO" id="GO:0003960">
    <property type="term" value="F:quinone reductase (NADPH) activity"/>
    <property type="evidence" value="ECO:0007669"/>
    <property type="project" value="InterPro"/>
</dbReference>
<dbReference type="GO" id="GO:0070402">
    <property type="term" value="F:NADPH binding"/>
    <property type="evidence" value="ECO:0007669"/>
    <property type="project" value="TreeGrafter"/>
</dbReference>
<sequence length="331" mass="35867">MATSIPKTMKGVLIEETGGVEVLQYKTDLPVPSPKAGEVLVKNDFIGVNYIDTYFRTGLYPAPKPEILGREAEGTIVAVGDGDILNLKVGDRVVWLGTSAYAEYSAAPAAKTHILPSELSPGIAAASILQGLTALTLIREAYHVQKDDWVLVHAAAGGVGLWLCQLLKAVGARTIGTASTSEKIELAKKNGAEFMINYKEEKDLVGKVKDLTGGAGVHAVFDSTGKDQFENDLEVVARKGTVVSYGNSSGAVPPFTISKLSGKNIKVLRPTLFNYIYTREEYERYTAELFDFIIKDKLNVRVHETYPLADIARAHTDLEGRKTTGKLILKP</sequence>
<comment type="caution">
    <text evidence="6">The sequence shown here is derived from an EMBL/GenBank/DDBJ whole genome shotgun (WGS) entry which is preliminary data.</text>
</comment>
<dbReference type="Gene3D" id="3.40.50.720">
    <property type="entry name" value="NAD(P)-binding Rossmann-like Domain"/>
    <property type="match status" value="1"/>
</dbReference>
<keyword evidence="2" id="KW-0560">Oxidoreductase</keyword>
<keyword evidence="7" id="KW-1185">Reference proteome</keyword>
<dbReference type="PANTHER" id="PTHR48106">
    <property type="entry name" value="QUINONE OXIDOREDUCTASE PIG3-RELATED"/>
    <property type="match status" value="1"/>
</dbReference>
<dbReference type="InterPro" id="IPR002364">
    <property type="entry name" value="Quin_OxRdtase/zeta-crystal_CS"/>
</dbReference>
<dbReference type="GO" id="GO:0008270">
    <property type="term" value="F:zinc ion binding"/>
    <property type="evidence" value="ECO:0007669"/>
    <property type="project" value="InterPro"/>
</dbReference>
<dbReference type="InterPro" id="IPR047618">
    <property type="entry name" value="QOR-like"/>
</dbReference>
<name>A0A8H7TA89_9HELO</name>
<dbReference type="GO" id="GO:0005829">
    <property type="term" value="C:cytosol"/>
    <property type="evidence" value="ECO:0007669"/>
    <property type="project" value="TreeGrafter"/>
</dbReference>
<feature type="domain" description="Enoyl reductase (ER)" evidence="5">
    <location>
        <begin position="18"/>
        <end position="329"/>
    </location>
</feature>
<evidence type="ECO:0000256" key="2">
    <source>
        <dbReference type="ARBA" id="ARBA00023002"/>
    </source>
</evidence>
<evidence type="ECO:0000313" key="7">
    <source>
        <dbReference type="Proteomes" id="UP000664132"/>
    </source>
</evidence>
<dbReference type="GO" id="GO:0035925">
    <property type="term" value="F:mRNA 3'-UTR AU-rich region binding"/>
    <property type="evidence" value="ECO:0007669"/>
    <property type="project" value="TreeGrafter"/>
</dbReference>
<dbReference type="AlphaFoldDB" id="A0A8H7TA89"/>
<organism evidence="6 7">
    <name type="scientific">Cadophora malorum</name>
    <dbReference type="NCBI Taxonomy" id="108018"/>
    <lineage>
        <taxon>Eukaryota</taxon>
        <taxon>Fungi</taxon>
        <taxon>Dikarya</taxon>
        <taxon>Ascomycota</taxon>
        <taxon>Pezizomycotina</taxon>
        <taxon>Leotiomycetes</taxon>
        <taxon>Helotiales</taxon>
        <taxon>Ploettnerulaceae</taxon>
        <taxon>Cadophora</taxon>
    </lineage>
</organism>
<dbReference type="InterPro" id="IPR013149">
    <property type="entry name" value="ADH-like_C"/>
</dbReference>
<protein>
    <recommendedName>
        <fullName evidence="4">Probable quinone oxidoreductase</fullName>
    </recommendedName>
    <alternativeName>
        <fullName evidence="3">NADPH:quinone reductase</fullName>
    </alternativeName>
</protein>
<dbReference type="Pfam" id="PF08240">
    <property type="entry name" value="ADH_N"/>
    <property type="match status" value="1"/>
</dbReference>
<proteinExistence type="predicted"/>
<dbReference type="InterPro" id="IPR020843">
    <property type="entry name" value="ER"/>
</dbReference>
<evidence type="ECO:0000256" key="1">
    <source>
        <dbReference type="ARBA" id="ARBA00022857"/>
    </source>
</evidence>
<evidence type="ECO:0000259" key="5">
    <source>
        <dbReference type="SMART" id="SM00829"/>
    </source>
</evidence>
<evidence type="ECO:0000256" key="3">
    <source>
        <dbReference type="ARBA" id="ARBA00043088"/>
    </source>
</evidence>
<evidence type="ECO:0000256" key="4">
    <source>
        <dbReference type="ARBA" id="ARBA00070796"/>
    </source>
</evidence>
<evidence type="ECO:0000313" key="6">
    <source>
        <dbReference type="EMBL" id="KAG4415397.1"/>
    </source>
</evidence>
<dbReference type="Gene3D" id="3.90.180.10">
    <property type="entry name" value="Medium-chain alcohol dehydrogenases, catalytic domain"/>
    <property type="match status" value="1"/>
</dbReference>
<dbReference type="Pfam" id="PF00107">
    <property type="entry name" value="ADH_zinc_N"/>
    <property type="match status" value="1"/>
</dbReference>
<dbReference type="FunFam" id="3.40.50.720:FF:000053">
    <property type="entry name" value="Quinone oxidoreductase 1"/>
    <property type="match status" value="1"/>
</dbReference>
<dbReference type="EMBL" id="JAFJYH010000223">
    <property type="protein sequence ID" value="KAG4415397.1"/>
    <property type="molecule type" value="Genomic_DNA"/>
</dbReference>
<dbReference type="PROSITE" id="PS01162">
    <property type="entry name" value="QOR_ZETA_CRYSTAL"/>
    <property type="match status" value="1"/>
</dbReference>
<dbReference type="CDD" id="cd05286">
    <property type="entry name" value="QOR2"/>
    <property type="match status" value="1"/>
</dbReference>
<accession>A0A8H7TA89</accession>
<dbReference type="OrthoDB" id="48317at2759"/>
<dbReference type="SUPFAM" id="SSF51735">
    <property type="entry name" value="NAD(P)-binding Rossmann-fold domains"/>
    <property type="match status" value="1"/>
</dbReference>
<gene>
    <name evidence="6" type="ORF">IFR04_011446</name>
</gene>
<dbReference type="PANTHER" id="PTHR48106:SF13">
    <property type="entry name" value="QUINONE OXIDOREDUCTASE-RELATED"/>
    <property type="match status" value="1"/>
</dbReference>
<keyword evidence="1" id="KW-0521">NADP</keyword>
<reference evidence="6" key="1">
    <citation type="submission" date="2021-02" db="EMBL/GenBank/DDBJ databases">
        <title>Genome sequence Cadophora malorum strain M34.</title>
        <authorList>
            <person name="Stefanovic E."/>
            <person name="Vu D."/>
            <person name="Scully C."/>
            <person name="Dijksterhuis J."/>
            <person name="Roader J."/>
            <person name="Houbraken J."/>
        </authorList>
    </citation>
    <scope>NUCLEOTIDE SEQUENCE</scope>
    <source>
        <strain evidence="6">M34</strain>
    </source>
</reference>
<dbReference type="SUPFAM" id="SSF50129">
    <property type="entry name" value="GroES-like"/>
    <property type="match status" value="1"/>
</dbReference>
<dbReference type="Proteomes" id="UP000664132">
    <property type="component" value="Unassembled WGS sequence"/>
</dbReference>
<dbReference type="SMART" id="SM00829">
    <property type="entry name" value="PKS_ER"/>
    <property type="match status" value="1"/>
</dbReference>